<evidence type="ECO:0000313" key="7">
    <source>
        <dbReference type="Proteomes" id="UP000600449"/>
    </source>
</evidence>
<evidence type="ECO:0000256" key="5">
    <source>
        <dbReference type="PIRSR" id="PIRSR600760-2"/>
    </source>
</evidence>
<dbReference type="Gene3D" id="3.40.190.80">
    <property type="match status" value="1"/>
</dbReference>
<dbReference type="GO" id="GO:0046872">
    <property type="term" value="F:metal ion binding"/>
    <property type="evidence" value="ECO:0007669"/>
    <property type="project" value="UniProtKB-KW"/>
</dbReference>
<proteinExistence type="inferred from homology"/>
<organism evidence="6 7">
    <name type="scientific">Salinarimonas ramus</name>
    <dbReference type="NCBI Taxonomy" id="690164"/>
    <lineage>
        <taxon>Bacteria</taxon>
        <taxon>Pseudomonadati</taxon>
        <taxon>Pseudomonadota</taxon>
        <taxon>Alphaproteobacteria</taxon>
        <taxon>Hyphomicrobiales</taxon>
        <taxon>Salinarimonadaceae</taxon>
        <taxon>Salinarimonas</taxon>
    </lineage>
</organism>
<name>A0A917V3D2_9HYPH</name>
<dbReference type="PANTHER" id="PTHR20854">
    <property type="entry name" value="INOSITOL MONOPHOSPHATASE"/>
    <property type="match status" value="1"/>
</dbReference>
<feature type="binding site" evidence="5">
    <location>
        <position position="140"/>
    </location>
    <ligand>
        <name>Mg(2+)</name>
        <dbReference type="ChEBI" id="CHEBI:18420"/>
        <label>1</label>
        <note>catalytic</note>
    </ligand>
</feature>
<keyword evidence="3" id="KW-0378">Hydrolase</keyword>
<dbReference type="PROSITE" id="PS00629">
    <property type="entry name" value="IMP_1"/>
    <property type="match status" value="1"/>
</dbReference>
<comment type="caution">
    <text evidence="6">The sequence shown here is derived from an EMBL/GenBank/DDBJ whole genome shotgun (WGS) entry which is preliminary data.</text>
</comment>
<dbReference type="GO" id="GO:0008934">
    <property type="term" value="F:inositol monophosphate 1-phosphatase activity"/>
    <property type="evidence" value="ECO:0007669"/>
    <property type="project" value="TreeGrafter"/>
</dbReference>
<dbReference type="Proteomes" id="UP000600449">
    <property type="component" value="Unassembled WGS sequence"/>
</dbReference>
<evidence type="ECO:0000313" key="6">
    <source>
        <dbReference type="EMBL" id="GGK30738.1"/>
    </source>
</evidence>
<dbReference type="GO" id="GO:0006020">
    <property type="term" value="P:inositol metabolic process"/>
    <property type="evidence" value="ECO:0007669"/>
    <property type="project" value="TreeGrafter"/>
</dbReference>
<sequence>MLATLVEKRAHRINVSSTSLRGRGRAPTFVVMTGAPAAARDEMFMPLDPQTTAHLAAALEDAAREAGEIARGYFREGGKTTARVWNKAGGSPVTEADVSVDAFLKVRLSQILPEAGWLSEETRDDPARLTRDLVWIVDPIDGTRAFLNGIPDWSVAIALLVDGRPRLGVVHAPALSSFYAARAGAGATLNGAAIVANARDALAGSRVAGPRPMVDALERRAGPFASVTKVPSLALRIARVAAGDVDLALVTANARDWDLAAADLVLAEAGGALTDPAGMAPVYNRPEPVHGVLVAASHALHPRLVEAMTGDETDARRSAAAG</sequence>
<feature type="binding site" evidence="5">
    <location>
        <position position="138"/>
    </location>
    <ligand>
        <name>Mg(2+)</name>
        <dbReference type="ChEBI" id="CHEBI:18420"/>
        <label>1</label>
        <note>catalytic</note>
    </ligand>
</feature>
<reference evidence="6 7" key="1">
    <citation type="journal article" date="2014" name="Int. J. Syst. Evol. Microbiol.">
        <title>Complete genome sequence of Corynebacterium casei LMG S-19264T (=DSM 44701T), isolated from a smear-ripened cheese.</title>
        <authorList>
            <consortium name="US DOE Joint Genome Institute (JGI-PGF)"/>
            <person name="Walter F."/>
            <person name="Albersmeier A."/>
            <person name="Kalinowski J."/>
            <person name="Ruckert C."/>
        </authorList>
    </citation>
    <scope>NUCLEOTIDE SEQUENCE [LARGE SCALE GENOMIC DNA]</scope>
    <source>
        <strain evidence="6 7">CGMCC 1.9161</strain>
    </source>
</reference>
<dbReference type="SUPFAM" id="SSF56655">
    <property type="entry name" value="Carbohydrate phosphatase"/>
    <property type="match status" value="1"/>
</dbReference>
<evidence type="ECO:0000256" key="3">
    <source>
        <dbReference type="ARBA" id="ARBA00022801"/>
    </source>
</evidence>
<feature type="binding site" evidence="5">
    <location>
        <position position="141"/>
    </location>
    <ligand>
        <name>Mg(2+)</name>
        <dbReference type="ChEBI" id="CHEBI:18420"/>
        <label>1</label>
        <note>catalytic</note>
    </ligand>
</feature>
<dbReference type="Pfam" id="PF00459">
    <property type="entry name" value="Inositol_P"/>
    <property type="match status" value="1"/>
</dbReference>
<keyword evidence="4 5" id="KW-0460">Magnesium</keyword>
<dbReference type="EMBL" id="BMMF01000004">
    <property type="protein sequence ID" value="GGK30738.1"/>
    <property type="molecule type" value="Genomic_DNA"/>
</dbReference>
<dbReference type="InterPro" id="IPR000760">
    <property type="entry name" value="Inositol_monophosphatase-like"/>
</dbReference>
<accession>A0A917V3D2</accession>
<feature type="binding site" evidence="5">
    <location>
        <position position="258"/>
    </location>
    <ligand>
        <name>Mg(2+)</name>
        <dbReference type="ChEBI" id="CHEBI:18420"/>
        <label>1</label>
        <note>catalytic</note>
    </ligand>
</feature>
<dbReference type="GO" id="GO:0046854">
    <property type="term" value="P:phosphatidylinositol phosphate biosynthetic process"/>
    <property type="evidence" value="ECO:0007669"/>
    <property type="project" value="InterPro"/>
</dbReference>
<dbReference type="CDD" id="cd01638">
    <property type="entry name" value="CysQ"/>
    <property type="match status" value="1"/>
</dbReference>
<dbReference type="AlphaFoldDB" id="A0A917V3D2"/>
<evidence type="ECO:0000256" key="1">
    <source>
        <dbReference type="ARBA" id="ARBA00009759"/>
    </source>
</evidence>
<comment type="similarity">
    <text evidence="1">Belongs to the inositol monophosphatase superfamily.</text>
</comment>
<evidence type="ECO:0000256" key="4">
    <source>
        <dbReference type="ARBA" id="ARBA00022842"/>
    </source>
</evidence>
<evidence type="ECO:0000256" key="2">
    <source>
        <dbReference type="ARBA" id="ARBA00022723"/>
    </source>
</evidence>
<dbReference type="PANTHER" id="PTHR20854:SF4">
    <property type="entry name" value="INOSITOL-1-MONOPHOSPHATASE-RELATED"/>
    <property type="match status" value="1"/>
</dbReference>
<dbReference type="PRINTS" id="PR00377">
    <property type="entry name" value="IMPHPHTASES"/>
</dbReference>
<dbReference type="InterPro" id="IPR020583">
    <property type="entry name" value="Inositol_monoP_metal-BS"/>
</dbReference>
<evidence type="ECO:0008006" key="8">
    <source>
        <dbReference type="Google" id="ProtNLM"/>
    </source>
</evidence>
<feature type="binding site" evidence="5">
    <location>
        <position position="120"/>
    </location>
    <ligand>
        <name>Mg(2+)</name>
        <dbReference type="ChEBI" id="CHEBI:18420"/>
        <label>1</label>
        <note>catalytic</note>
    </ligand>
</feature>
<keyword evidence="7" id="KW-1185">Reference proteome</keyword>
<dbReference type="PROSITE" id="PS00630">
    <property type="entry name" value="IMP_2"/>
    <property type="match status" value="1"/>
</dbReference>
<dbReference type="InterPro" id="IPR020550">
    <property type="entry name" value="Inositol_monophosphatase_CS"/>
</dbReference>
<gene>
    <name evidence="6" type="ORF">GCM10011322_16660</name>
</gene>
<keyword evidence="2 5" id="KW-0479">Metal-binding</keyword>
<dbReference type="Gene3D" id="3.30.540.10">
    <property type="entry name" value="Fructose-1,6-Bisphosphatase, subunit A, domain 1"/>
    <property type="match status" value="1"/>
</dbReference>
<comment type="cofactor">
    <cofactor evidence="5">
        <name>Mg(2+)</name>
        <dbReference type="ChEBI" id="CHEBI:18420"/>
    </cofactor>
</comment>
<dbReference type="GO" id="GO:0007165">
    <property type="term" value="P:signal transduction"/>
    <property type="evidence" value="ECO:0007669"/>
    <property type="project" value="TreeGrafter"/>
</dbReference>
<protein>
    <recommendedName>
        <fullName evidence="8">Myo-inositol-1(Or 4)-monophosphatase</fullName>
    </recommendedName>
</protein>